<dbReference type="AlphaFoldDB" id="A0A023AWE8"/>
<accession>A0A023AWE8</accession>
<evidence type="ECO:0000313" key="2">
    <source>
        <dbReference type="Proteomes" id="UP000019763"/>
    </source>
</evidence>
<gene>
    <name evidence="1" type="ORF">GNI_193340</name>
</gene>
<protein>
    <submittedName>
        <fullName evidence="1">Uncharacterized protein</fullName>
    </submittedName>
</protein>
<reference evidence="1" key="1">
    <citation type="submission" date="2013-12" db="EMBL/GenBank/DDBJ databases">
        <authorList>
            <person name="Omoto C.K."/>
            <person name="Sibley D."/>
            <person name="Venepally P."/>
            <person name="Hadjithomas M."/>
            <person name="Karamycheva S."/>
            <person name="Brunk B."/>
            <person name="Roos D."/>
            <person name="Caler E."/>
            <person name="Lorenzi H."/>
        </authorList>
    </citation>
    <scope>NUCLEOTIDE SEQUENCE</scope>
</reference>
<organism evidence="1 2">
    <name type="scientific">Gregarina niphandrodes</name>
    <name type="common">Septate eugregarine</name>
    <dbReference type="NCBI Taxonomy" id="110365"/>
    <lineage>
        <taxon>Eukaryota</taxon>
        <taxon>Sar</taxon>
        <taxon>Alveolata</taxon>
        <taxon>Apicomplexa</taxon>
        <taxon>Conoidasida</taxon>
        <taxon>Gregarinasina</taxon>
        <taxon>Eugregarinorida</taxon>
        <taxon>Gregarinidae</taxon>
        <taxon>Gregarina</taxon>
    </lineage>
</organism>
<dbReference type="GeneID" id="22916286"/>
<sequence>MVNGRKECEYDLEIRYRKGSENYTADYLSRHVYDPDPVQDFMCH</sequence>
<dbReference type="Proteomes" id="UP000019763">
    <property type="component" value="Unassembled WGS sequence"/>
</dbReference>
<keyword evidence="2" id="KW-1185">Reference proteome</keyword>
<comment type="caution">
    <text evidence="1">The sequence shown here is derived from an EMBL/GenBank/DDBJ whole genome shotgun (WGS) entry which is preliminary data.</text>
</comment>
<name>A0A023AWE8_GRENI</name>
<dbReference type="VEuPathDB" id="CryptoDB:GNI_193340"/>
<proteinExistence type="predicted"/>
<dbReference type="RefSeq" id="XP_011133684.1">
    <property type="nucleotide sequence ID" value="XM_011135382.1"/>
</dbReference>
<dbReference type="EMBL" id="AFNH02001481">
    <property type="protein sequence ID" value="EZG43044.1"/>
    <property type="molecule type" value="Genomic_DNA"/>
</dbReference>
<evidence type="ECO:0000313" key="1">
    <source>
        <dbReference type="EMBL" id="EZG43044.1"/>
    </source>
</evidence>